<evidence type="ECO:0000313" key="5">
    <source>
        <dbReference type="Proteomes" id="UP000409037"/>
    </source>
</evidence>
<dbReference type="PANTHER" id="PTHR46708:SF10">
    <property type="entry name" value="RECEPTOR-TYPE TYROSINE-PROTEIN PHOSPHATASE ETA-LIKE"/>
    <property type="match status" value="1"/>
</dbReference>
<evidence type="ECO:0000259" key="3">
    <source>
        <dbReference type="PROSITE" id="PS50853"/>
    </source>
</evidence>
<feature type="domain" description="Fibronectin type-III" evidence="3">
    <location>
        <begin position="1"/>
        <end position="87"/>
    </location>
</feature>
<dbReference type="EMBL" id="CABVHU010000001">
    <property type="protein sequence ID" value="VVN77613.1"/>
    <property type="molecule type" value="Genomic_DNA"/>
</dbReference>
<organism evidence="4 5">
    <name type="scientific">Pseudomonas fluorescens</name>
    <dbReference type="NCBI Taxonomy" id="294"/>
    <lineage>
        <taxon>Bacteria</taxon>
        <taxon>Pseudomonadati</taxon>
        <taxon>Pseudomonadota</taxon>
        <taxon>Gammaproteobacteria</taxon>
        <taxon>Pseudomonadales</taxon>
        <taxon>Pseudomonadaceae</taxon>
        <taxon>Pseudomonas</taxon>
    </lineage>
</organism>
<dbReference type="Gene3D" id="2.60.40.10">
    <property type="entry name" value="Immunoglobulins"/>
    <property type="match status" value="6"/>
</dbReference>
<feature type="compositionally biased region" description="Polar residues" evidence="2">
    <location>
        <begin position="342"/>
        <end position="352"/>
    </location>
</feature>
<dbReference type="AlphaFoldDB" id="A0A5E7UBE5"/>
<gene>
    <name evidence="4" type="ORF">PS833_00842</name>
</gene>
<feature type="domain" description="Fibronectin type-III" evidence="3">
    <location>
        <begin position="448"/>
        <end position="533"/>
    </location>
</feature>
<dbReference type="InterPro" id="IPR050991">
    <property type="entry name" value="ECM_Regulatory_Proteins"/>
</dbReference>
<dbReference type="SUPFAM" id="SSF49265">
    <property type="entry name" value="Fibronectin type III"/>
    <property type="match status" value="3"/>
</dbReference>
<keyword evidence="1" id="KW-0677">Repeat</keyword>
<dbReference type="InterPro" id="IPR036116">
    <property type="entry name" value="FN3_sf"/>
</dbReference>
<feature type="region of interest" description="Disordered" evidence="2">
    <location>
        <begin position="342"/>
        <end position="364"/>
    </location>
</feature>
<accession>A0A5E7UBE5</accession>
<protein>
    <recommendedName>
        <fullName evidence="3">Fibronectin type-III domain-containing protein</fullName>
    </recommendedName>
</protein>
<evidence type="ECO:0000256" key="1">
    <source>
        <dbReference type="ARBA" id="ARBA00022737"/>
    </source>
</evidence>
<dbReference type="PANTHER" id="PTHR46708">
    <property type="entry name" value="TENASCIN"/>
    <property type="match status" value="1"/>
</dbReference>
<dbReference type="InterPro" id="IPR003961">
    <property type="entry name" value="FN3_dom"/>
</dbReference>
<dbReference type="Pfam" id="PF00041">
    <property type="entry name" value="fn3"/>
    <property type="match status" value="4"/>
</dbReference>
<dbReference type="SMART" id="SM00060">
    <property type="entry name" value="FN3"/>
    <property type="match status" value="6"/>
</dbReference>
<proteinExistence type="predicted"/>
<evidence type="ECO:0000256" key="2">
    <source>
        <dbReference type="SAM" id="MobiDB-lite"/>
    </source>
</evidence>
<reference evidence="4 5" key="1">
    <citation type="submission" date="2019-09" db="EMBL/GenBank/DDBJ databases">
        <authorList>
            <person name="Chandra G."/>
            <person name="Truman W A."/>
        </authorList>
    </citation>
    <scope>NUCLEOTIDE SEQUENCE [LARGE SCALE GENOMIC DNA]</scope>
    <source>
        <strain evidence="4">PS833</strain>
    </source>
</reference>
<name>A0A5E7UBE5_PSEFL</name>
<feature type="domain" description="Fibronectin type-III" evidence="3">
    <location>
        <begin position="266"/>
        <end position="360"/>
    </location>
</feature>
<dbReference type="CDD" id="cd00063">
    <property type="entry name" value="FN3"/>
    <property type="match status" value="5"/>
</dbReference>
<sequence length="533" mass="57712">MTSTSESSVKISWGYGAGGGQTGTRVKWGRERSEDNFIDQIDLQLPQNKFEITGLAPGTRYYIHVYGFNTEEVSSPMWVEAATSLATSLPAAPTNLNAVPTRDSMALTWSGPANVTCYKIGYGIAPSGPATDTTSLDPACTIVGLLSNTNYYFDVRSSNSNGDSAPARIVKQTLQVPAPPTDLRATPGITGMGLTWSASPGAIEYVIHYRVEPGGAPQTLVTSNSNHELTGLSKNTSYFIEVSAANTNGDSLPATITEKTLDGPPIPSHPGVLHLIVTYDRVAVSWAGTPKEPGYELTYGLEDKYPEVIDTLTTEHLTAGIRYLVPDTRYFIEVRAFNASGRSEPSRASTTIGPDKTQPRNLRTPGRTFSEAWVKWDRPEDHSYLIDYEITCPGREPVRTTALEFIATGLTPEKEYLFKVQPRRPEGPVPALPASIRVMTHDQVPPTSPRGLQSMALTEGNARLSWHLSDDNVGVTGYEIRRNGGAWEPVSEDSRTRHPVTGLTHGIAEIFEVRARDAAGNCSIPASITLSGS</sequence>
<feature type="domain" description="Fibronectin type-III" evidence="3">
    <location>
        <begin position="89"/>
        <end position="179"/>
    </location>
</feature>
<dbReference type="PROSITE" id="PS50853">
    <property type="entry name" value="FN3"/>
    <property type="match status" value="4"/>
</dbReference>
<dbReference type="InterPro" id="IPR013783">
    <property type="entry name" value="Ig-like_fold"/>
</dbReference>
<evidence type="ECO:0000313" key="4">
    <source>
        <dbReference type="EMBL" id="VVN77613.1"/>
    </source>
</evidence>
<dbReference type="Proteomes" id="UP000409037">
    <property type="component" value="Unassembled WGS sequence"/>
</dbReference>